<dbReference type="PROSITE" id="PS51257">
    <property type="entry name" value="PROKAR_LIPOPROTEIN"/>
    <property type="match status" value="1"/>
</dbReference>
<reference evidence="3" key="1">
    <citation type="submission" date="2016-11" db="EMBL/GenBank/DDBJ databases">
        <authorList>
            <person name="Varghese N."/>
            <person name="Submissions S."/>
        </authorList>
    </citation>
    <scope>NUCLEOTIDE SEQUENCE [LARGE SCALE GENOMIC DNA]</scope>
    <source>
        <strain evidence="3">DSM 15292</strain>
    </source>
</reference>
<keyword evidence="1" id="KW-0732">Signal</keyword>
<feature type="chain" id="PRO_5012003313" evidence="1">
    <location>
        <begin position="26"/>
        <end position="144"/>
    </location>
</feature>
<protein>
    <submittedName>
        <fullName evidence="2">Uncharacterized protein</fullName>
    </submittedName>
</protein>
<dbReference type="STRING" id="226505.SAMN05444394_2491"/>
<gene>
    <name evidence="2" type="ORF">SAMN05444394_2491</name>
</gene>
<evidence type="ECO:0000313" key="3">
    <source>
        <dbReference type="Proteomes" id="UP000185221"/>
    </source>
</evidence>
<dbReference type="AlphaFoldDB" id="A0A1N6FJC2"/>
<feature type="signal peptide" evidence="1">
    <location>
        <begin position="1"/>
        <end position="25"/>
    </location>
</feature>
<name>A0A1N6FJC2_9BACT</name>
<evidence type="ECO:0000256" key="1">
    <source>
        <dbReference type="SAM" id="SignalP"/>
    </source>
</evidence>
<evidence type="ECO:0000313" key="2">
    <source>
        <dbReference type="EMBL" id="SIN95320.1"/>
    </source>
</evidence>
<dbReference type="EMBL" id="FSRC01000002">
    <property type="protein sequence ID" value="SIN95320.1"/>
    <property type="molecule type" value="Genomic_DNA"/>
</dbReference>
<dbReference type="OrthoDB" id="825810at2"/>
<organism evidence="2 3">
    <name type="scientific">Algoriphagus halophilus</name>
    <dbReference type="NCBI Taxonomy" id="226505"/>
    <lineage>
        <taxon>Bacteria</taxon>
        <taxon>Pseudomonadati</taxon>
        <taxon>Bacteroidota</taxon>
        <taxon>Cytophagia</taxon>
        <taxon>Cytophagales</taxon>
        <taxon>Cyclobacteriaceae</taxon>
        <taxon>Algoriphagus</taxon>
    </lineage>
</organism>
<keyword evidence="3" id="KW-1185">Reference proteome</keyword>
<accession>A0A1N6FJC2</accession>
<dbReference type="RefSeq" id="WP_074225325.1">
    <property type="nucleotide sequence ID" value="NZ_FSRC01000002.1"/>
</dbReference>
<dbReference type="Proteomes" id="UP000185221">
    <property type="component" value="Unassembled WGS sequence"/>
</dbReference>
<sequence>MKKSIFTLFSILACSWLFLSSCSCNPENIAKLAFKGMESMMGEGFMPSEEIRAIGDFKGMSVALNSSTVDDHTESTIFLKLENGDPVKLGNQPEVLARNCAEIYLRDFENSENYRQITVQFIQTDPNNPENIAMQEYTFDTKDF</sequence>
<proteinExistence type="predicted"/>